<evidence type="ECO:0000259" key="1">
    <source>
        <dbReference type="Pfam" id="PF19313"/>
    </source>
</evidence>
<dbReference type="InterPro" id="IPR045670">
    <property type="entry name" value="DUF5916"/>
</dbReference>
<dbReference type="CDD" id="cd09618">
    <property type="entry name" value="CBM9_like_2"/>
    <property type="match status" value="1"/>
</dbReference>
<proteinExistence type="predicted"/>
<feature type="domain" description="DUF5916" evidence="1">
    <location>
        <begin position="239"/>
        <end position="347"/>
    </location>
</feature>
<keyword evidence="3" id="KW-1185">Reference proteome</keyword>
<organism evidence="2 3">
    <name type="scientific">Anaeromyxobacter oryzae</name>
    <dbReference type="NCBI Taxonomy" id="2918170"/>
    <lineage>
        <taxon>Bacteria</taxon>
        <taxon>Pseudomonadati</taxon>
        <taxon>Myxococcota</taxon>
        <taxon>Myxococcia</taxon>
        <taxon>Myxococcales</taxon>
        <taxon>Cystobacterineae</taxon>
        <taxon>Anaeromyxobacteraceae</taxon>
        <taxon>Anaeromyxobacter</taxon>
    </lineage>
</organism>
<evidence type="ECO:0000313" key="3">
    <source>
        <dbReference type="Proteomes" id="UP001162891"/>
    </source>
</evidence>
<sequence>MLSDGDMRAVVLACIASTIPLLAAADEDAAGGELLAVRTSGKIEVDGRLDEPAWRDATPFAAFVELYPNEGATPTERTEVRFLYDDDQLYVGIVCHDSQPERISRAMGRRDHVPPSDMVAIAIDSAHDHRTGYYFILNAAGVQEDRLLHDDTGETDEWDAVWDGAAASLPNGWSAELAIPLRVLRFERSDALVFGAYVQRKIARTHAVLASKLIPLGAGAFVSQFGELRMGAVEPRRELELMPFVATRFTMRPEHSDAANPRVGDPSGDVGLDFHARLTSGVGVTGTVNPDFGQVEADPVILNLTRFEPFFPEKRPFFMAGMDLFQPVAGESGDVPQQVVYSRRVGLDAPILAAAKIGGDLAPGLQVGFIEAFVAGASAPAWSGTGPDRRLGVRWAQPLHFGPNDLLPAVAPTPENFLAGVVRRSLGANSWIGLAGALATPVGPRCSGADVRLDDPPAACDAVGGNAGAFQWDLRSHRSEYGFAGQVALSQVVGGPPARTLADGTSLRRGDVGFGAYASAGKTGGEPWRAWVAYELATPRLDLNAAGYQPDQNLHQVRPTLAFVRESGFGPLHRFSADVSVPASWSADGRALLRRAGIRSSVSVTLSGFHDVSCDGGYDAPSWDQREIYALGIPYRRPASADAGCSLSTDAHRTVALGLSGRVTRVLPAAGLPGARAWQVGASAALRPSPALETRLGLDASGDPIPGRFLEEDGDQLRFGDLAARSLSLTLREQVVATPRLSFIGYLQLFTVDGRYHAYYAAARSARIEPGDLRPVGAPSPAADFRSVSLRLNLVLRWEYRPGSTVFVVYSRSQEGDTGVSGGGVATLLPSRLGSTPATDAFLVKWTLWTRI</sequence>
<protein>
    <recommendedName>
        <fullName evidence="1">DUF5916 domain-containing protein</fullName>
    </recommendedName>
</protein>
<dbReference type="Gene3D" id="2.60.40.1190">
    <property type="match status" value="1"/>
</dbReference>
<accession>A0ABN6MW69</accession>
<evidence type="ECO:0000313" key="2">
    <source>
        <dbReference type="EMBL" id="BDG05171.1"/>
    </source>
</evidence>
<name>A0ABN6MW69_9BACT</name>
<reference evidence="3" key="1">
    <citation type="journal article" date="2022" name="Int. J. Syst. Evol. Microbiol.">
        <title>Anaeromyxobacter oryzae sp. nov., Anaeromyxobacter diazotrophicus sp. nov. and Anaeromyxobacter paludicola sp. nov., isolated from paddy soils.</title>
        <authorList>
            <person name="Itoh H."/>
            <person name="Xu Z."/>
            <person name="Mise K."/>
            <person name="Masuda Y."/>
            <person name="Ushijima N."/>
            <person name="Hayakawa C."/>
            <person name="Shiratori Y."/>
            <person name="Senoo K."/>
        </authorList>
    </citation>
    <scope>NUCLEOTIDE SEQUENCE [LARGE SCALE GENOMIC DNA]</scope>
    <source>
        <strain evidence="3">Red232</strain>
    </source>
</reference>
<dbReference type="EMBL" id="AP025591">
    <property type="protein sequence ID" value="BDG05171.1"/>
    <property type="molecule type" value="Genomic_DNA"/>
</dbReference>
<dbReference type="Pfam" id="PF19313">
    <property type="entry name" value="DUF5916"/>
    <property type="match status" value="2"/>
</dbReference>
<gene>
    <name evidence="2" type="ORF">AMOR_41670</name>
</gene>
<feature type="domain" description="DUF5916" evidence="1">
    <location>
        <begin position="465"/>
        <end position="813"/>
    </location>
</feature>
<dbReference type="Proteomes" id="UP001162891">
    <property type="component" value="Chromosome"/>
</dbReference>
<dbReference type="SUPFAM" id="SSF49344">
    <property type="entry name" value="CBD9-like"/>
    <property type="match status" value="1"/>
</dbReference>